<protein>
    <recommendedName>
        <fullName evidence="3">Prealbumin-like fold domain-containing protein</fullName>
    </recommendedName>
</protein>
<keyword evidence="1" id="KW-0472">Membrane</keyword>
<keyword evidence="1" id="KW-1133">Transmembrane helix</keyword>
<accession>X0Z3T5</accession>
<feature type="transmembrane region" description="Helical" evidence="1">
    <location>
        <begin position="114"/>
        <end position="135"/>
    </location>
</feature>
<dbReference type="EMBL" id="BART01005280">
    <property type="protein sequence ID" value="GAG63679.1"/>
    <property type="molecule type" value="Genomic_DNA"/>
</dbReference>
<feature type="non-terminal residue" evidence="2">
    <location>
        <position position="1"/>
    </location>
</feature>
<keyword evidence="1" id="KW-0812">Transmembrane</keyword>
<sequence>TTTCFVNVTVDPCEKKCKCSLVVLKRDEAGHPIDGAVFEVDGIQKTITGGEARWDNLECNTTYEVKEISPEKVTRSITLGDCGERSTMRVVNKIEEGELEVLGIMEVLPFTGPAIPYSPFIGISTVLAGTFLYILSKPKKKR</sequence>
<comment type="caution">
    <text evidence="2">The sequence shown here is derived from an EMBL/GenBank/DDBJ whole genome shotgun (WGS) entry which is preliminary data.</text>
</comment>
<gene>
    <name evidence="2" type="ORF">S01H4_12435</name>
</gene>
<organism evidence="2">
    <name type="scientific">marine sediment metagenome</name>
    <dbReference type="NCBI Taxonomy" id="412755"/>
    <lineage>
        <taxon>unclassified sequences</taxon>
        <taxon>metagenomes</taxon>
        <taxon>ecological metagenomes</taxon>
    </lineage>
</organism>
<evidence type="ECO:0008006" key="3">
    <source>
        <dbReference type="Google" id="ProtNLM"/>
    </source>
</evidence>
<name>X0Z3T5_9ZZZZ</name>
<dbReference type="AlphaFoldDB" id="X0Z3T5"/>
<evidence type="ECO:0000313" key="2">
    <source>
        <dbReference type="EMBL" id="GAG63679.1"/>
    </source>
</evidence>
<proteinExistence type="predicted"/>
<evidence type="ECO:0000256" key="1">
    <source>
        <dbReference type="SAM" id="Phobius"/>
    </source>
</evidence>
<reference evidence="2" key="1">
    <citation type="journal article" date="2014" name="Front. Microbiol.">
        <title>High frequency of phylogenetically diverse reductive dehalogenase-homologous genes in deep subseafloor sedimentary metagenomes.</title>
        <authorList>
            <person name="Kawai M."/>
            <person name="Futagami T."/>
            <person name="Toyoda A."/>
            <person name="Takaki Y."/>
            <person name="Nishi S."/>
            <person name="Hori S."/>
            <person name="Arai W."/>
            <person name="Tsubouchi T."/>
            <person name="Morono Y."/>
            <person name="Uchiyama I."/>
            <person name="Ito T."/>
            <person name="Fujiyama A."/>
            <person name="Inagaki F."/>
            <person name="Takami H."/>
        </authorList>
    </citation>
    <scope>NUCLEOTIDE SEQUENCE</scope>
    <source>
        <strain evidence="2">Expedition CK06-06</strain>
    </source>
</reference>